<protein>
    <recommendedName>
        <fullName evidence="1">Heterokaryon incompatibility domain-containing protein</fullName>
    </recommendedName>
</protein>
<proteinExistence type="predicted"/>
<dbReference type="PANTHER" id="PTHR24148:SF73">
    <property type="entry name" value="HET DOMAIN PROTEIN (AFU_ORTHOLOGUE AFUA_8G01020)"/>
    <property type="match status" value="1"/>
</dbReference>
<dbReference type="AlphaFoldDB" id="A0A9W8NDK3"/>
<evidence type="ECO:0000313" key="2">
    <source>
        <dbReference type="EMBL" id="KAJ3570586.1"/>
    </source>
</evidence>
<gene>
    <name evidence="2" type="ORF">NPX13_g5680</name>
</gene>
<comment type="caution">
    <text evidence="2">The sequence shown here is derived from an EMBL/GenBank/DDBJ whole genome shotgun (WGS) entry which is preliminary data.</text>
</comment>
<evidence type="ECO:0000313" key="3">
    <source>
        <dbReference type="Proteomes" id="UP001148614"/>
    </source>
</evidence>
<dbReference type="EMBL" id="JANPWZ010000920">
    <property type="protein sequence ID" value="KAJ3570586.1"/>
    <property type="molecule type" value="Genomic_DNA"/>
</dbReference>
<dbReference type="VEuPathDB" id="FungiDB:F4678DRAFT_18753"/>
<keyword evidence="3" id="KW-1185">Reference proteome</keyword>
<name>A0A9W8NDK3_9PEZI</name>
<dbReference type="InterPro" id="IPR052895">
    <property type="entry name" value="HetReg/Transcr_Mod"/>
</dbReference>
<feature type="domain" description="Heterokaryon incompatibility" evidence="1">
    <location>
        <begin position="164"/>
        <end position="303"/>
    </location>
</feature>
<evidence type="ECO:0000259" key="1">
    <source>
        <dbReference type="Pfam" id="PF06985"/>
    </source>
</evidence>
<organism evidence="2 3">
    <name type="scientific">Xylaria arbuscula</name>
    <dbReference type="NCBI Taxonomy" id="114810"/>
    <lineage>
        <taxon>Eukaryota</taxon>
        <taxon>Fungi</taxon>
        <taxon>Dikarya</taxon>
        <taxon>Ascomycota</taxon>
        <taxon>Pezizomycotina</taxon>
        <taxon>Sordariomycetes</taxon>
        <taxon>Xylariomycetidae</taxon>
        <taxon>Xylariales</taxon>
        <taxon>Xylariaceae</taxon>
        <taxon>Xylaria</taxon>
    </lineage>
</organism>
<sequence length="661" mass="75041">MSADNFERARKYRITEPWPVRPDDIFILVRVADLYTRPTAFFYIDPYRMYVSGYMRVQPEGASFAIEIQPAKPQLKLGDFSHYESSATLRGRKHQLMEPIIRFSFFSELNRRFASGLPGRHIETYMYRPLTDGHIRLLELFPGETLDDLRGTLHHVPLTHTRPYQAISYAWGFAIRPFVLKTREGVIGITASLCLGLRRLRQKKSPTLIWADAICINQNDVKEKNEQVRLMPEIFKTAERVSVWTGPEANGSSTAIDCLWRMAMSVQVGYIQMLRVPEESAVWDSINSFFKRPWFQRAWIVQEMVLAREVILMCGRESIEWNDLYVAAKVCFQKSQTSSISVMRHIGRNVSAVLSLGDLRLSYHHGEGGDCRRLLTLFDRFHHCKATLQRDKLFALLGLANDAEDPMLNPDYASPLHDIVGSTWTSTPGGFAACTSSLAQAWVSPDDMSILIAKGYVFDSIEKVSNTSYAKAGCLSYLKELSDMITEHPSYPTGESLAELKWKIPIGGLVEARSPTGEEVDFRAAYQALTEYLELGEHQADWRTEIMQIRALGKVKHFLFRPEELRKLLWPYLRTAVEFAERFVDARACRTRLGYVGIVPGIALPGDTVAMVCGSAVPFVIRESEKRAGHYILLGESYVHGIMHGTPAQAGEQIIEEIRLL</sequence>
<accession>A0A9W8NDK3</accession>
<dbReference type="InterPro" id="IPR010730">
    <property type="entry name" value="HET"/>
</dbReference>
<dbReference type="Pfam" id="PF26639">
    <property type="entry name" value="Het-6_barrel"/>
    <property type="match status" value="1"/>
</dbReference>
<dbReference type="PANTHER" id="PTHR24148">
    <property type="entry name" value="ANKYRIN REPEAT DOMAIN-CONTAINING PROTEIN 39 HOMOLOG-RELATED"/>
    <property type="match status" value="1"/>
</dbReference>
<dbReference type="Proteomes" id="UP001148614">
    <property type="component" value="Unassembled WGS sequence"/>
</dbReference>
<reference evidence="2" key="1">
    <citation type="submission" date="2022-07" db="EMBL/GenBank/DDBJ databases">
        <title>Genome Sequence of Xylaria arbuscula.</title>
        <authorList>
            <person name="Buettner E."/>
        </authorList>
    </citation>
    <scope>NUCLEOTIDE SEQUENCE</scope>
    <source>
        <strain evidence="2">VT107</strain>
    </source>
</reference>
<dbReference type="Pfam" id="PF06985">
    <property type="entry name" value="HET"/>
    <property type="match status" value="1"/>
</dbReference>